<feature type="compositionally biased region" description="Polar residues" evidence="3">
    <location>
        <begin position="1"/>
        <end position="19"/>
    </location>
</feature>
<evidence type="ECO:0000313" key="5">
    <source>
        <dbReference type="EMBL" id="PSK88052.1"/>
    </source>
</evidence>
<comment type="caution">
    <text evidence="5">The sequence shown here is derived from an EMBL/GenBank/DDBJ whole genome shotgun (WGS) entry which is preliminary data.</text>
</comment>
<dbReference type="Pfam" id="PF01965">
    <property type="entry name" value="DJ-1_PfpI"/>
    <property type="match status" value="1"/>
</dbReference>
<feature type="region of interest" description="Disordered" evidence="3">
    <location>
        <begin position="1"/>
        <end position="24"/>
    </location>
</feature>
<dbReference type="SMART" id="SM00342">
    <property type="entry name" value="HTH_ARAC"/>
    <property type="match status" value="1"/>
</dbReference>
<organism evidence="5 6">
    <name type="scientific">Murinocardiopsis flavida</name>
    <dbReference type="NCBI Taxonomy" id="645275"/>
    <lineage>
        <taxon>Bacteria</taxon>
        <taxon>Bacillati</taxon>
        <taxon>Actinomycetota</taxon>
        <taxon>Actinomycetes</taxon>
        <taxon>Streptosporangiales</taxon>
        <taxon>Nocardiopsidaceae</taxon>
        <taxon>Murinocardiopsis</taxon>
    </lineage>
</organism>
<sequence length="345" mass="37061">MPHGSSHNPYGSNDQNDQNGGRGARHRVAMVVEDGSNPFEMSVATELFGLARPEIDRPWYDFVVCAPEPTVRMHDGLLTLTGVAGLDRAERADTVIAPNRPDPEVPPSAAVLATIRRAAGRGARLASFCTGAFTLAAAGVLDGRRATTHWRWAEAFGHRFPEVRLDPDVLFVADGDILTAAGSAAALDLGLHMIARDHGAEIANTVGRRLVFAAHRDAGQRQFIERPVPVVGDTSLASVLAWAQARLDRTLTVADLAERAAVSPATLHRRFQAELGTTPLAWLIAERVELARRLIERGGLGLDAVARASGLGTAANLRAQMRRRTGLSPTAYRRRFGAALSASER</sequence>
<dbReference type="InterPro" id="IPR029062">
    <property type="entry name" value="Class_I_gatase-like"/>
</dbReference>
<evidence type="ECO:0000256" key="3">
    <source>
        <dbReference type="SAM" id="MobiDB-lite"/>
    </source>
</evidence>
<feature type="domain" description="HTH araC/xylS-type" evidence="4">
    <location>
        <begin position="237"/>
        <end position="335"/>
    </location>
</feature>
<keyword evidence="6" id="KW-1185">Reference proteome</keyword>
<dbReference type="SUPFAM" id="SSF46689">
    <property type="entry name" value="Homeodomain-like"/>
    <property type="match status" value="2"/>
</dbReference>
<gene>
    <name evidence="5" type="ORF">CLV63_13014</name>
</gene>
<dbReference type="SUPFAM" id="SSF52317">
    <property type="entry name" value="Class I glutamine amidotransferase-like"/>
    <property type="match status" value="1"/>
</dbReference>
<dbReference type="AlphaFoldDB" id="A0A2P8CSX6"/>
<evidence type="ECO:0000256" key="2">
    <source>
        <dbReference type="ARBA" id="ARBA00023163"/>
    </source>
</evidence>
<dbReference type="InterPro" id="IPR002818">
    <property type="entry name" value="DJ-1/PfpI"/>
</dbReference>
<protein>
    <submittedName>
        <fullName evidence="5">AraC family transcriptional activator FtrA</fullName>
    </submittedName>
</protein>
<dbReference type="GO" id="GO:0003700">
    <property type="term" value="F:DNA-binding transcription factor activity"/>
    <property type="evidence" value="ECO:0007669"/>
    <property type="project" value="InterPro"/>
</dbReference>
<dbReference type="GO" id="GO:0043565">
    <property type="term" value="F:sequence-specific DNA binding"/>
    <property type="evidence" value="ECO:0007669"/>
    <property type="project" value="InterPro"/>
</dbReference>
<dbReference type="InterPro" id="IPR052158">
    <property type="entry name" value="INH-QAR"/>
</dbReference>
<dbReference type="CDD" id="cd03137">
    <property type="entry name" value="GATase1_AraC_1"/>
    <property type="match status" value="1"/>
</dbReference>
<evidence type="ECO:0000259" key="4">
    <source>
        <dbReference type="PROSITE" id="PS01124"/>
    </source>
</evidence>
<keyword evidence="1" id="KW-0805">Transcription regulation</keyword>
<dbReference type="Pfam" id="PF12833">
    <property type="entry name" value="HTH_18"/>
    <property type="match status" value="1"/>
</dbReference>
<keyword evidence="2" id="KW-0804">Transcription</keyword>
<dbReference type="EMBL" id="PYGA01000030">
    <property type="protein sequence ID" value="PSK88052.1"/>
    <property type="molecule type" value="Genomic_DNA"/>
</dbReference>
<dbReference type="PANTHER" id="PTHR43130">
    <property type="entry name" value="ARAC-FAMILY TRANSCRIPTIONAL REGULATOR"/>
    <property type="match status" value="1"/>
</dbReference>
<evidence type="ECO:0000313" key="6">
    <source>
        <dbReference type="Proteomes" id="UP000240542"/>
    </source>
</evidence>
<reference evidence="5 6" key="1">
    <citation type="submission" date="2018-03" db="EMBL/GenBank/DDBJ databases">
        <title>Genomic Encyclopedia of Archaeal and Bacterial Type Strains, Phase II (KMG-II): from individual species to whole genera.</title>
        <authorList>
            <person name="Goeker M."/>
        </authorList>
    </citation>
    <scope>NUCLEOTIDE SEQUENCE [LARGE SCALE GENOMIC DNA]</scope>
    <source>
        <strain evidence="5 6">DSM 45312</strain>
    </source>
</reference>
<dbReference type="Gene3D" id="3.40.50.880">
    <property type="match status" value="1"/>
</dbReference>
<dbReference type="PANTHER" id="PTHR43130:SF3">
    <property type="entry name" value="HTH-TYPE TRANSCRIPTIONAL REGULATOR RV1931C"/>
    <property type="match status" value="1"/>
</dbReference>
<dbReference type="Gene3D" id="1.10.10.60">
    <property type="entry name" value="Homeodomain-like"/>
    <property type="match status" value="1"/>
</dbReference>
<evidence type="ECO:0000256" key="1">
    <source>
        <dbReference type="ARBA" id="ARBA00023015"/>
    </source>
</evidence>
<dbReference type="InterPro" id="IPR018060">
    <property type="entry name" value="HTH_AraC"/>
</dbReference>
<accession>A0A2P8CSX6</accession>
<proteinExistence type="predicted"/>
<name>A0A2P8CSX6_9ACTN</name>
<dbReference type="OrthoDB" id="9803764at2"/>
<dbReference type="InterPro" id="IPR009057">
    <property type="entry name" value="Homeodomain-like_sf"/>
</dbReference>
<dbReference type="Proteomes" id="UP000240542">
    <property type="component" value="Unassembled WGS sequence"/>
</dbReference>
<dbReference type="PROSITE" id="PS01124">
    <property type="entry name" value="HTH_ARAC_FAMILY_2"/>
    <property type="match status" value="1"/>
</dbReference>